<evidence type="ECO:0000313" key="4">
    <source>
        <dbReference type="EMBL" id="SHF96109.1"/>
    </source>
</evidence>
<dbReference type="GO" id="GO:0004497">
    <property type="term" value="F:monooxygenase activity"/>
    <property type="evidence" value="ECO:0007669"/>
    <property type="project" value="UniProtKB-KW"/>
</dbReference>
<keyword evidence="2" id="KW-0503">Monooxygenase</keyword>
<evidence type="ECO:0000256" key="1">
    <source>
        <dbReference type="ARBA" id="ARBA00023002"/>
    </source>
</evidence>
<dbReference type="Pfam" id="PF01494">
    <property type="entry name" value="FAD_binding_3"/>
    <property type="match status" value="1"/>
</dbReference>
<evidence type="ECO:0000313" key="5">
    <source>
        <dbReference type="Proteomes" id="UP000184471"/>
    </source>
</evidence>
<dbReference type="InterPro" id="IPR002938">
    <property type="entry name" value="FAD-bd"/>
</dbReference>
<organism evidence="4 5">
    <name type="scientific">Geodermatophilus nigrescens</name>
    <dbReference type="NCBI Taxonomy" id="1070870"/>
    <lineage>
        <taxon>Bacteria</taxon>
        <taxon>Bacillati</taxon>
        <taxon>Actinomycetota</taxon>
        <taxon>Actinomycetes</taxon>
        <taxon>Geodermatophilales</taxon>
        <taxon>Geodermatophilaceae</taxon>
        <taxon>Geodermatophilus</taxon>
    </lineage>
</organism>
<reference evidence="4 5" key="1">
    <citation type="submission" date="2016-11" db="EMBL/GenBank/DDBJ databases">
        <authorList>
            <person name="Jaros S."/>
            <person name="Januszkiewicz K."/>
            <person name="Wedrychowicz H."/>
        </authorList>
    </citation>
    <scope>NUCLEOTIDE SEQUENCE [LARGE SCALE GENOMIC DNA]</scope>
    <source>
        <strain evidence="4 5">DSM 45408</strain>
    </source>
</reference>
<dbReference type="PANTHER" id="PTHR13789">
    <property type="entry name" value="MONOOXYGENASE"/>
    <property type="match status" value="1"/>
</dbReference>
<dbReference type="InterPro" id="IPR036188">
    <property type="entry name" value="FAD/NAD-bd_sf"/>
</dbReference>
<accession>A0A1M5FXD4</accession>
<evidence type="ECO:0000256" key="2">
    <source>
        <dbReference type="ARBA" id="ARBA00023033"/>
    </source>
</evidence>
<dbReference type="Proteomes" id="UP000184471">
    <property type="component" value="Unassembled WGS sequence"/>
</dbReference>
<dbReference type="PRINTS" id="PR00420">
    <property type="entry name" value="RNGMNOXGNASE"/>
</dbReference>
<dbReference type="SUPFAM" id="SSF51905">
    <property type="entry name" value="FAD/NAD(P)-binding domain"/>
    <property type="match status" value="1"/>
</dbReference>
<gene>
    <name evidence="4" type="ORF">SAMN05444351_1445</name>
</gene>
<dbReference type="InterPro" id="IPR050493">
    <property type="entry name" value="FAD-dep_Monooxygenase_BioMet"/>
</dbReference>
<keyword evidence="1" id="KW-0560">Oxidoreductase</keyword>
<dbReference type="OrthoDB" id="9782160at2"/>
<dbReference type="GO" id="GO:0071949">
    <property type="term" value="F:FAD binding"/>
    <property type="evidence" value="ECO:0007669"/>
    <property type="project" value="InterPro"/>
</dbReference>
<feature type="domain" description="FAD-binding" evidence="3">
    <location>
        <begin position="2"/>
        <end position="331"/>
    </location>
</feature>
<protein>
    <submittedName>
        <fullName evidence="4">2-polyprenyl-6-methoxyphenol hydroxylase</fullName>
    </submittedName>
</protein>
<evidence type="ECO:0000259" key="3">
    <source>
        <dbReference type="Pfam" id="PF01494"/>
    </source>
</evidence>
<sequence length="376" mass="39303">MHVIVVGAGIGGLATAAGLQRAGTRVTVLERAPGARVVGSGLSLFGNGLTALDVLGLGDAARAATGPGHRLLAGQRRPDGSWLSRTPPDAVRRLRVVHRADLHRLLEDALAPGTVHWGCEVTGVDDDGTVRLRDGAERADVVVAADGIRSRVRAGWPGDPGLRYAGYTAWRGVTAVPVDLRGAAGETWGRGLRFGMAPLADGRVYWFAVASAPAGGRADDEHAAVAHLFAGWHEPVGELLAATRPADVSRSDVHDLAGPMPSLRRGRVVLLGDAAHAMTPDLGQGANQALEDAATLTALLSGGGPGLDPDEALDRYDRLRRPRVRRIARRARAVGRVAQARGSVTSRVRDTVLRLTPPSAAGRQLAAVEAWALPHA</sequence>
<keyword evidence="5" id="KW-1185">Reference proteome</keyword>
<dbReference type="PANTHER" id="PTHR13789:SF309">
    <property type="entry name" value="PUTATIVE (AFU_ORTHOLOGUE AFUA_6G14510)-RELATED"/>
    <property type="match status" value="1"/>
</dbReference>
<proteinExistence type="predicted"/>
<dbReference type="STRING" id="1070870.SAMN05444351_1445"/>
<dbReference type="EMBL" id="FQVX01000001">
    <property type="protein sequence ID" value="SHF96109.1"/>
    <property type="molecule type" value="Genomic_DNA"/>
</dbReference>
<dbReference type="AlphaFoldDB" id="A0A1M5FXD4"/>
<name>A0A1M5FXD4_9ACTN</name>
<dbReference type="Gene3D" id="3.50.50.60">
    <property type="entry name" value="FAD/NAD(P)-binding domain"/>
    <property type="match status" value="1"/>
</dbReference>